<name>A0ABT2LK26_9HYPH</name>
<dbReference type="EMBL" id="JAOCZP010000002">
    <property type="protein sequence ID" value="MCT7374873.1"/>
    <property type="molecule type" value="Genomic_DNA"/>
</dbReference>
<accession>A0ABT2LK26</accession>
<reference evidence="1 2" key="1">
    <citation type="submission" date="2022-09" db="EMBL/GenBank/DDBJ databases">
        <title>Chelativorans salina sp. nov., a novel slightly halophilic bacterium isolated from a saline lake sediment enrichment.</title>
        <authorList>
            <person name="Gao L."/>
            <person name="Fang B.-Z."/>
            <person name="Li W.-J."/>
        </authorList>
    </citation>
    <scope>NUCLEOTIDE SEQUENCE [LARGE SCALE GENOMIC DNA]</scope>
    <source>
        <strain evidence="1 2">EGI FJ00035</strain>
    </source>
</reference>
<organism evidence="1 2">
    <name type="scientific">Chelativorans salis</name>
    <dbReference type="NCBI Taxonomy" id="2978478"/>
    <lineage>
        <taxon>Bacteria</taxon>
        <taxon>Pseudomonadati</taxon>
        <taxon>Pseudomonadota</taxon>
        <taxon>Alphaproteobacteria</taxon>
        <taxon>Hyphomicrobiales</taxon>
        <taxon>Phyllobacteriaceae</taxon>
        <taxon>Chelativorans</taxon>
    </lineage>
</organism>
<evidence type="ECO:0000313" key="2">
    <source>
        <dbReference type="Proteomes" id="UP001320831"/>
    </source>
</evidence>
<gene>
    <name evidence="1" type="ORF">N5A92_07460</name>
</gene>
<keyword evidence="2" id="KW-1185">Reference proteome</keyword>
<protein>
    <submittedName>
        <fullName evidence="1">Uncharacterized protein</fullName>
    </submittedName>
</protein>
<evidence type="ECO:0000313" key="1">
    <source>
        <dbReference type="EMBL" id="MCT7374873.1"/>
    </source>
</evidence>
<proteinExistence type="predicted"/>
<comment type="caution">
    <text evidence="1">The sequence shown here is derived from an EMBL/GenBank/DDBJ whole genome shotgun (WGS) entry which is preliminary data.</text>
</comment>
<sequence>MVRKRAFIVGNGSLPFDMSERVDASDHVVRFNEPKKSIGMSGTKTKWLFVANSGKPMQRRLNDPNYPTSPIVRAADMVFFLYHPTIIRNYFIQPNFLSRLKGRRGDWTQDALAMFGEAGKTVAILPPTYYEEGCAELGLTSAMLTSVFPSSGYFGIRYALERLPAEEWDVEIAGFSWQGWKRHAWGDEQAWVKQKVGERSIRIWSVEKDRADSNEKDKEIG</sequence>
<dbReference type="Proteomes" id="UP001320831">
    <property type="component" value="Unassembled WGS sequence"/>
</dbReference>